<protein>
    <submittedName>
        <fullName evidence="2">PAS domain-containing protein</fullName>
    </submittedName>
</protein>
<dbReference type="CDD" id="cd00130">
    <property type="entry name" value="PAS"/>
    <property type="match status" value="1"/>
</dbReference>
<organism evidence="2 3">
    <name type="scientific">Sulfurovum zhangzhouensis</name>
    <dbReference type="NCBI Taxonomy" id="3019067"/>
    <lineage>
        <taxon>Bacteria</taxon>
        <taxon>Pseudomonadati</taxon>
        <taxon>Campylobacterota</taxon>
        <taxon>Epsilonproteobacteria</taxon>
        <taxon>Campylobacterales</taxon>
        <taxon>Sulfurovaceae</taxon>
        <taxon>Sulfurovum</taxon>
    </lineage>
</organism>
<dbReference type="RefSeq" id="WP_289414457.1">
    <property type="nucleotide sequence ID" value="NZ_JAQIBD010000004.1"/>
</dbReference>
<dbReference type="NCBIfam" id="TIGR00229">
    <property type="entry name" value="sensory_box"/>
    <property type="match status" value="1"/>
</dbReference>
<reference evidence="2" key="1">
    <citation type="submission" date="2023-01" db="EMBL/GenBank/DDBJ databases">
        <title>Sulfurovum sp. zt1-1 genome assembly.</title>
        <authorList>
            <person name="Wang J."/>
        </authorList>
    </citation>
    <scope>NUCLEOTIDE SEQUENCE</scope>
    <source>
        <strain evidence="2">Zt1-1</strain>
    </source>
</reference>
<evidence type="ECO:0000313" key="2">
    <source>
        <dbReference type="EMBL" id="MDM5272624.1"/>
    </source>
</evidence>
<sequence>MEIFTNIKTGKTVMRDAPQESKVAYDGKMMIVEIDNEGIITYANRTLRDMLDYDKEEIVGLPYAVSFHPDMPEGLYKQAFDVANEGKIWSGYEKSITRNGQYFWTAVCVQPKYEMDKSINGYIIRKKLPEEDVIKEVQKEYSRLATLDLAECSSEFCGELNFH</sequence>
<dbReference type="PROSITE" id="PS50112">
    <property type="entry name" value="PAS"/>
    <property type="match status" value="1"/>
</dbReference>
<dbReference type="EMBL" id="JAQIBD010000004">
    <property type="protein sequence ID" value="MDM5272624.1"/>
    <property type="molecule type" value="Genomic_DNA"/>
</dbReference>
<comment type="caution">
    <text evidence="2">The sequence shown here is derived from an EMBL/GenBank/DDBJ whole genome shotgun (WGS) entry which is preliminary data.</text>
</comment>
<dbReference type="InterPro" id="IPR035965">
    <property type="entry name" value="PAS-like_dom_sf"/>
</dbReference>
<dbReference type="InterPro" id="IPR013767">
    <property type="entry name" value="PAS_fold"/>
</dbReference>
<accession>A0ABT7R0J7</accession>
<evidence type="ECO:0000259" key="1">
    <source>
        <dbReference type="PROSITE" id="PS50112"/>
    </source>
</evidence>
<dbReference type="SUPFAM" id="SSF55785">
    <property type="entry name" value="PYP-like sensor domain (PAS domain)"/>
    <property type="match status" value="1"/>
</dbReference>
<feature type="domain" description="PAS" evidence="1">
    <location>
        <begin position="31"/>
        <end position="86"/>
    </location>
</feature>
<dbReference type="Gene3D" id="3.30.450.20">
    <property type="entry name" value="PAS domain"/>
    <property type="match status" value="1"/>
</dbReference>
<dbReference type="SMART" id="SM00091">
    <property type="entry name" value="PAS"/>
    <property type="match status" value="1"/>
</dbReference>
<dbReference type="Proteomes" id="UP001169069">
    <property type="component" value="Unassembled WGS sequence"/>
</dbReference>
<dbReference type="Pfam" id="PF00989">
    <property type="entry name" value="PAS"/>
    <property type="match status" value="1"/>
</dbReference>
<dbReference type="InterPro" id="IPR000014">
    <property type="entry name" value="PAS"/>
</dbReference>
<keyword evidence="3" id="KW-1185">Reference proteome</keyword>
<evidence type="ECO:0000313" key="3">
    <source>
        <dbReference type="Proteomes" id="UP001169069"/>
    </source>
</evidence>
<gene>
    <name evidence="2" type="ORF">PGH07_10620</name>
</gene>
<name>A0ABT7R0J7_9BACT</name>
<proteinExistence type="predicted"/>